<reference evidence="8" key="1">
    <citation type="submission" date="2021-12" db="EMBL/GenBank/DDBJ databases">
        <authorList>
            <person name="King R."/>
        </authorList>
    </citation>
    <scope>NUCLEOTIDE SEQUENCE</scope>
</reference>
<dbReference type="Proteomes" id="UP001153714">
    <property type="component" value="Chromosome 5"/>
</dbReference>
<feature type="domain" description="Serpin" evidence="7">
    <location>
        <begin position="33"/>
        <end position="389"/>
    </location>
</feature>
<feature type="region of interest" description="Disordered" evidence="5">
    <location>
        <begin position="394"/>
        <end position="434"/>
    </location>
</feature>
<feature type="compositionally biased region" description="Pro residues" evidence="5">
    <location>
        <begin position="424"/>
        <end position="433"/>
    </location>
</feature>
<feature type="chain" id="PRO_5040247623" description="Serpin domain-containing protein" evidence="6">
    <location>
        <begin position="22"/>
        <end position="455"/>
    </location>
</feature>
<feature type="signal peptide" evidence="6">
    <location>
        <begin position="1"/>
        <end position="21"/>
    </location>
</feature>
<dbReference type="AlphaFoldDB" id="A0A9N9RA95"/>
<comment type="similarity">
    <text evidence="1 4">Belongs to the serpin family.</text>
</comment>
<dbReference type="InterPro" id="IPR023795">
    <property type="entry name" value="Serpin_CS"/>
</dbReference>
<dbReference type="InterPro" id="IPR042178">
    <property type="entry name" value="Serpin_sf_1"/>
</dbReference>
<evidence type="ECO:0000256" key="2">
    <source>
        <dbReference type="ARBA" id="ARBA00022690"/>
    </source>
</evidence>
<evidence type="ECO:0000256" key="4">
    <source>
        <dbReference type="RuleBase" id="RU000411"/>
    </source>
</evidence>
<dbReference type="OrthoDB" id="9518664at2759"/>
<dbReference type="Pfam" id="PF00079">
    <property type="entry name" value="Serpin"/>
    <property type="match status" value="1"/>
</dbReference>
<evidence type="ECO:0000259" key="7">
    <source>
        <dbReference type="SMART" id="SM00093"/>
    </source>
</evidence>
<evidence type="ECO:0000256" key="1">
    <source>
        <dbReference type="ARBA" id="ARBA00009500"/>
    </source>
</evidence>
<reference evidence="8" key="2">
    <citation type="submission" date="2022-10" db="EMBL/GenBank/DDBJ databases">
        <authorList>
            <consortium name="ENA_rothamsted_submissions"/>
            <consortium name="culmorum"/>
            <person name="King R."/>
        </authorList>
    </citation>
    <scope>NUCLEOTIDE SEQUENCE</scope>
</reference>
<dbReference type="Gene3D" id="2.30.39.10">
    <property type="entry name" value="Alpha-1-antitrypsin, domain 1"/>
    <property type="match status" value="1"/>
</dbReference>
<feature type="compositionally biased region" description="Low complexity" evidence="5">
    <location>
        <begin position="395"/>
        <end position="408"/>
    </location>
</feature>
<dbReference type="InterPro" id="IPR042185">
    <property type="entry name" value="Serpin_sf_2"/>
</dbReference>
<dbReference type="SMART" id="SM00093">
    <property type="entry name" value="SERPIN"/>
    <property type="match status" value="1"/>
</dbReference>
<organism evidence="8 9">
    <name type="scientific">Diatraea saccharalis</name>
    <name type="common">sugarcane borer</name>
    <dbReference type="NCBI Taxonomy" id="40085"/>
    <lineage>
        <taxon>Eukaryota</taxon>
        <taxon>Metazoa</taxon>
        <taxon>Ecdysozoa</taxon>
        <taxon>Arthropoda</taxon>
        <taxon>Hexapoda</taxon>
        <taxon>Insecta</taxon>
        <taxon>Pterygota</taxon>
        <taxon>Neoptera</taxon>
        <taxon>Endopterygota</taxon>
        <taxon>Lepidoptera</taxon>
        <taxon>Glossata</taxon>
        <taxon>Ditrysia</taxon>
        <taxon>Pyraloidea</taxon>
        <taxon>Crambidae</taxon>
        <taxon>Crambinae</taxon>
        <taxon>Diatraea</taxon>
    </lineage>
</organism>
<dbReference type="InterPro" id="IPR036186">
    <property type="entry name" value="Serpin_sf"/>
</dbReference>
<dbReference type="CDD" id="cd19600">
    <property type="entry name" value="serpin11-like_insects"/>
    <property type="match status" value="1"/>
</dbReference>
<evidence type="ECO:0000256" key="6">
    <source>
        <dbReference type="SAM" id="SignalP"/>
    </source>
</evidence>
<protein>
    <recommendedName>
        <fullName evidence="7">Serpin domain-containing protein</fullName>
    </recommendedName>
</protein>
<evidence type="ECO:0000256" key="5">
    <source>
        <dbReference type="SAM" id="MobiDB-lite"/>
    </source>
</evidence>
<dbReference type="GO" id="GO:0005615">
    <property type="term" value="C:extracellular space"/>
    <property type="evidence" value="ECO:0007669"/>
    <property type="project" value="InterPro"/>
</dbReference>
<keyword evidence="3" id="KW-0722">Serine protease inhibitor</keyword>
<proteinExistence type="inferred from homology"/>
<dbReference type="EMBL" id="OU893336">
    <property type="protein sequence ID" value="CAG9793496.1"/>
    <property type="molecule type" value="Genomic_DNA"/>
</dbReference>
<keyword evidence="2" id="KW-0646">Protease inhibitor</keyword>
<dbReference type="PANTHER" id="PTHR11461">
    <property type="entry name" value="SERINE PROTEASE INHIBITOR, SERPIN"/>
    <property type="match status" value="1"/>
</dbReference>
<accession>A0A9N9RA95</accession>
<dbReference type="PANTHER" id="PTHR11461:SF211">
    <property type="entry name" value="GH10112P-RELATED"/>
    <property type="match status" value="1"/>
</dbReference>
<keyword evidence="9" id="KW-1185">Reference proteome</keyword>
<dbReference type="SUPFAM" id="SSF56574">
    <property type="entry name" value="Serpins"/>
    <property type="match status" value="1"/>
</dbReference>
<dbReference type="PROSITE" id="PS00284">
    <property type="entry name" value="SERPIN"/>
    <property type="match status" value="1"/>
</dbReference>
<evidence type="ECO:0000256" key="3">
    <source>
        <dbReference type="ARBA" id="ARBA00022900"/>
    </source>
</evidence>
<evidence type="ECO:0000313" key="8">
    <source>
        <dbReference type="EMBL" id="CAG9793496.1"/>
    </source>
</evidence>
<dbReference type="Gene3D" id="3.30.497.10">
    <property type="entry name" value="Antithrombin, subunit I, domain 2"/>
    <property type="match status" value="1"/>
</dbReference>
<sequence length="455" mass="50369">MASLKILTLFVLTFQSVITNGQQPVSRLSFFDIDILRYCAEERRGNVMVSPASVKATLAMLLEGCQGATEVEIRSALRLAPSKEEYREQLNLYLEGLKTNTSGVILQNANSVFVSDNLKMRKEYEAMLKSIYQAEVFKMNFTDIDGSVDIINRWVSTKTKGLIPAIVDPVNVNPSSDMVLANAMYFKGSWQRSFDPKETTGACFYDQGTCKKVQMMSTRAQLKYAYIDELRAHAVDLPYEGSRYSMILLVPVDRDGCAPLIRDLPYKNLNQIVSHLEPYDVQLSLPKFSIDYSEDMVGPLKSMRVTTLFSSSSNLSGIFENDSPYINSMYHKVHMTVDEQGTIAAAATAAMVVPLIEDGVQLQVDRPFVFFIRDNALGLVLFEGRIEDPTPFVESAPAKAPVSPSSPAQLIPAGPPTAAVSKAPQPPAAPQQPIPITAPVLENVPMVARRWAHRN</sequence>
<dbReference type="GO" id="GO:0004867">
    <property type="term" value="F:serine-type endopeptidase inhibitor activity"/>
    <property type="evidence" value="ECO:0007669"/>
    <property type="project" value="UniProtKB-KW"/>
</dbReference>
<name>A0A9N9RA95_9NEOP</name>
<keyword evidence="6" id="KW-0732">Signal</keyword>
<gene>
    <name evidence="8" type="ORF">DIATSA_LOCUS10931</name>
</gene>
<dbReference type="InterPro" id="IPR000215">
    <property type="entry name" value="Serpin_fam"/>
</dbReference>
<dbReference type="InterPro" id="IPR023796">
    <property type="entry name" value="Serpin_dom"/>
</dbReference>
<evidence type="ECO:0000313" key="9">
    <source>
        <dbReference type="Proteomes" id="UP001153714"/>
    </source>
</evidence>